<sequence length="646" mass="71784">MLLAFLLNFLICAGILSHSAIVPAHSIGNASWPYQTYKTVDSTPPYLAISRQIPVSDEYLFFAPDGATDFEMAPLIMDMNGELVWNGPTTHAFGFGAQQYNNETVLVWWNGTVYPEPIGRGNGVVHVVDKHYNIIKNVTLRGHFLEQVPNATFASNIDLHEIFITKQGTMLVTANNVTQSDLRSVGGSRYGWVVAAMVYEIDIATTQVLFSWNSLDHLDELPFSLSLYTLGSEGYTGENQSLAWGYFHINAVSPYDGGYILSSRFLCSAIAIGADGNVKWRLQGREGGDFILGTGVDFCYQHDIRAIPEQLGSNNSTIMLHMHDNHNSPIENNTIQSSGKVLSVDLEKRHVTLQQRYLNESGPIYSTAQGNYQSLASGNVFIGHGWIPVLEEFSPAAEILTTVQFGAAEARAGGGFVSNLKPTLSYRAFKQPWIGCPMTRPDLVAERSPNGTAVYVSWNGATEVEAWDFFVGNDTHLTHAKTVPKQGFETMALLDPVEFVLMRQDTIYMVYEKMRLGLFITDRVGHVLDVERIEREVQTLHGTIPRLHRHRIRHLEIGLKNFTDCLPAPAYRRTHGRAVARPPVVKWEAQSLFERPVLRLENSLKLLARLPPNVDGITVHGPPPFWLCGIEVERDVLFGEAALAGG</sequence>
<keyword evidence="3" id="KW-1185">Reference proteome</keyword>
<proteinExistence type="predicted"/>
<dbReference type="InterPro" id="IPR053143">
    <property type="entry name" value="Arylsulfate_ST"/>
</dbReference>
<accession>A0AAE1C6T4</accession>
<evidence type="ECO:0000313" key="2">
    <source>
        <dbReference type="EMBL" id="KAK3680286.1"/>
    </source>
</evidence>
<protein>
    <recommendedName>
        <fullName evidence="4">ASST-domain-containing protein</fullName>
    </recommendedName>
</protein>
<dbReference type="AlphaFoldDB" id="A0AAE1C6T4"/>
<dbReference type="Pfam" id="PF14269">
    <property type="entry name" value="Arylsulfotran_2"/>
    <property type="match status" value="1"/>
</dbReference>
<gene>
    <name evidence="2" type="ORF">LTR78_000664</name>
</gene>
<evidence type="ECO:0000313" key="3">
    <source>
        <dbReference type="Proteomes" id="UP001274830"/>
    </source>
</evidence>
<dbReference type="EMBL" id="JAUTXT010000001">
    <property type="protein sequence ID" value="KAK3680286.1"/>
    <property type="molecule type" value="Genomic_DNA"/>
</dbReference>
<dbReference type="PANTHER" id="PTHR35340:SF6">
    <property type="entry name" value="ASST-DOMAIN-CONTAINING PROTEIN"/>
    <property type="match status" value="1"/>
</dbReference>
<name>A0AAE1C6T4_9PEZI</name>
<reference evidence="2" key="1">
    <citation type="submission" date="2023-07" db="EMBL/GenBank/DDBJ databases">
        <title>Black Yeasts Isolated from many extreme environments.</title>
        <authorList>
            <person name="Coleine C."/>
            <person name="Stajich J.E."/>
            <person name="Selbmann L."/>
        </authorList>
    </citation>
    <scope>NUCLEOTIDE SEQUENCE</scope>
    <source>
        <strain evidence="2">CCFEE 5485</strain>
    </source>
</reference>
<organism evidence="2 3">
    <name type="scientific">Recurvomyces mirabilis</name>
    <dbReference type="NCBI Taxonomy" id="574656"/>
    <lineage>
        <taxon>Eukaryota</taxon>
        <taxon>Fungi</taxon>
        <taxon>Dikarya</taxon>
        <taxon>Ascomycota</taxon>
        <taxon>Pezizomycotina</taxon>
        <taxon>Dothideomycetes</taxon>
        <taxon>Dothideomycetidae</taxon>
        <taxon>Mycosphaerellales</taxon>
        <taxon>Teratosphaeriaceae</taxon>
        <taxon>Recurvomyces</taxon>
    </lineage>
</organism>
<dbReference type="PANTHER" id="PTHR35340">
    <property type="entry name" value="PQQ ENZYME REPEAT PROTEIN-RELATED"/>
    <property type="match status" value="1"/>
</dbReference>
<feature type="chain" id="PRO_5041911751" description="ASST-domain-containing protein" evidence="1">
    <location>
        <begin position="18"/>
        <end position="646"/>
    </location>
</feature>
<dbReference type="Proteomes" id="UP001274830">
    <property type="component" value="Unassembled WGS sequence"/>
</dbReference>
<feature type="signal peptide" evidence="1">
    <location>
        <begin position="1"/>
        <end position="17"/>
    </location>
</feature>
<evidence type="ECO:0000256" key="1">
    <source>
        <dbReference type="SAM" id="SignalP"/>
    </source>
</evidence>
<keyword evidence="1" id="KW-0732">Signal</keyword>
<dbReference type="InterPro" id="IPR039535">
    <property type="entry name" value="ASST-like"/>
</dbReference>
<comment type="caution">
    <text evidence="2">The sequence shown here is derived from an EMBL/GenBank/DDBJ whole genome shotgun (WGS) entry which is preliminary data.</text>
</comment>
<evidence type="ECO:0008006" key="4">
    <source>
        <dbReference type="Google" id="ProtNLM"/>
    </source>
</evidence>